<comment type="caution">
    <text evidence="1">The sequence shown here is derived from an EMBL/GenBank/DDBJ whole genome shotgun (WGS) entry which is preliminary data.</text>
</comment>
<dbReference type="AlphaFoldDB" id="A0A562Q856"/>
<keyword evidence="2" id="KW-1185">Reference proteome</keyword>
<organism evidence="1 2">
    <name type="scientific">Halalkalibacter nanhaiisediminis</name>
    <dbReference type="NCBI Taxonomy" id="688079"/>
    <lineage>
        <taxon>Bacteria</taxon>
        <taxon>Bacillati</taxon>
        <taxon>Bacillota</taxon>
        <taxon>Bacilli</taxon>
        <taxon>Bacillales</taxon>
        <taxon>Bacillaceae</taxon>
        <taxon>Halalkalibacter</taxon>
    </lineage>
</organism>
<proteinExistence type="predicted"/>
<dbReference type="Proteomes" id="UP000315711">
    <property type="component" value="Unassembled WGS sequence"/>
</dbReference>
<reference evidence="1 2" key="1">
    <citation type="journal article" date="2015" name="Stand. Genomic Sci.">
        <title>Genomic Encyclopedia of Bacterial and Archaeal Type Strains, Phase III: the genomes of soil and plant-associated and newly described type strains.</title>
        <authorList>
            <person name="Whitman W.B."/>
            <person name="Woyke T."/>
            <person name="Klenk H.P."/>
            <person name="Zhou Y."/>
            <person name="Lilburn T.G."/>
            <person name="Beck B.J."/>
            <person name="De Vos P."/>
            <person name="Vandamme P."/>
            <person name="Eisen J.A."/>
            <person name="Garrity G."/>
            <person name="Hugenholtz P."/>
            <person name="Kyrpides N.C."/>
        </authorList>
    </citation>
    <scope>NUCLEOTIDE SEQUENCE [LARGE SCALE GENOMIC DNA]</scope>
    <source>
        <strain evidence="1 2">CGMCC 1.10116</strain>
    </source>
</reference>
<evidence type="ECO:0000313" key="2">
    <source>
        <dbReference type="Proteomes" id="UP000315711"/>
    </source>
</evidence>
<accession>A0A562Q856</accession>
<name>A0A562Q856_9BACI</name>
<dbReference type="EMBL" id="VLKZ01000016">
    <property type="protein sequence ID" value="TWI52898.1"/>
    <property type="molecule type" value="Genomic_DNA"/>
</dbReference>
<gene>
    <name evidence="1" type="ORF">IQ10_03593</name>
</gene>
<protein>
    <submittedName>
        <fullName evidence="1">Uncharacterized protein</fullName>
    </submittedName>
</protein>
<evidence type="ECO:0000313" key="1">
    <source>
        <dbReference type="EMBL" id="TWI52898.1"/>
    </source>
</evidence>
<sequence>MLCLSFFDTSVMKELSGSPSFFHKEVYMTTLSEKEIRYESRYYM</sequence>